<sequence length="245" mass="26880">MKRNIIQIDEEKCNGCGLCATACHEGAIEIVDGKARLISDKYCDGLGDCLPTCPTDAIKMIEREADAYDDDAVQALKKEKEDKSTSEEPKLPCGCPGTMAKMIKRDKTTEVTQKEAAPDTSDSRPSELAQWPVQLKLINSKADYLHGANLLVAADCTAFSYGDFHRNFIKDHTVVIGCPKLDDNQYYTDKLSEILAGNDIKSITAVKMEVPCCNGIVQAVKQAMLNTQKIVPYREVTIGLDGSIR</sequence>
<dbReference type="RefSeq" id="WP_257911530.1">
    <property type="nucleotide sequence ID" value="NZ_JANPWE010000001.1"/>
</dbReference>
<protein>
    <submittedName>
        <fullName evidence="3">4Fe-4S dicluster domain-containing protein</fullName>
    </submittedName>
</protein>
<feature type="domain" description="4Fe-4S ferredoxin-type" evidence="2">
    <location>
        <begin position="4"/>
        <end position="33"/>
    </location>
</feature>
<dbReference type="InterPro" id="IPR017896">
    <property type="entry name" value="4Fe4S_Fe-S-bd"/>
</dbReference>
<organism evidence="3 4">
    <name type="scientific">Dehalobacterium formicoaceticum</name>
    <dbReference type="NCBI Taxonomy" id="51515"/>
    <lineage>
        <taxon>Bacteria</taxon>
        <taxon>Bacillati</taxon>
        <taxon>Bacillota</taxon>
        <taxon>Clostridia</taxon>
        <taxon>Eubacteriales</taxon>
        <taxon>Peptococcaceae</taxon>
        <taxon>Dehalobacterium</taxon>
    </lineage>
</organism>
<dbReference type="PROSITE" id="PS51379">
    <property type="entry name" value="4FE4S_FER_2"/>
    <property type="match status" value="2"/>
</dbReference>
<dbReference type="PANTHER" id="PTHR42895:SF1">
    <property type="entry name" value="IRON-SULFUR CLUSTER PROTEIN"/>
    <property type="match status" value="1"/>
</dbReference>
<feature type="domain" description="4Fe-4S ferredoxin-type" evidence="2">
    <location>
        <begin position="34"/>
        <end position="63"/>
    </location>
</feature>
<dbReference type="Pfam" id="PF12837">
    <property type="entry name" value="Fer4_6"/>
    <property type="match status" value="1"/>
</dbReference>
<evidence type="ECO:0000313" key="4">
    <source>
        <dbReference type="Proteomes" id="UP001524944"/>
    </source>
</evidence>
<evidence type="ECO:0000313" key="3">
    <source>
        <dbReference type="EMBL" id="MCR6544022.1"/>
    </source>
</evidence>
<name>A0ABT1XZH1_9FIRM</name>
<feature type="region of interest" description="Disordered" evidence="1">
    <location>
        <begin position="106"/>
        <end position="127"/>
    </location>
</feature>
<gene>
    <name evidence="3" type="ORF">NVS47_00555</name>
</gene>
<comment type="caution">
    <text evidence="3">The sequence shown here is derived from an EMBL/GenBank/DDBJ whole genome shotgun (WGS) entry which is preliminary data.</text>
</comment>
<reference evidence="3 4" key="1">
    <citation type="submission" date="2022-08" db="EMBL/GenBank/DDBJ databases">
        <title>Proteogenomics of the novel Dehalobacterium formicoaceticum strain EZ94 highlights a key role of methyltransferases during anaerobic dichloromethane degradation.</title>
        <authorList>
            <person name="Wasmund K."/>
        </authorList>
    </citation>
    <scope>NUCLEOTIDE SEQUENCE [LARGE SCALE GENOMIC DNA]</scope>
    <source>
        <strain evidence="3 4">EZ94</strain>
    </source>
</reference>
<dbReference type="EMBL" id="JANPWE010000001">
    <property type="protein sequence ID" value="MCR6544022.1"/>
    <property type="molecule type" value="Genomic_DNA"/>
</dbReference>
<dbReference type="Gene3D" id="3.30.70.20">
    <property type="match status" value="1"/>
</dbReference>
<dbReference type="InterPro" id="IPR052911">
    <property type="entry name" value="Corrinoid_activation_enz"/>
</dbReference>
<evidence type="ECO:0000259" key="2">
    <source>
        <dbReference type="PROSITE" id="PS51379"/>
    </source>
</evidence>
<proteinExistence type="predicted"/>
<dbReference type="PANTHER" id="PTHR42895">
    <property type="entry name" value="IRON-SULFUR CLUSTER-BINDING PROTEIN-RELATED"/>
    <property type="match status" value="1"/>
</dbReference>
<feature type="compositionally biased region" description="Basic and acidic residues" evidence="1">
    <location>
        <begin position="106"/>
        <end position="125"/>
    </location>
</feature>
<dbReference type="Proteomes" id="UP001524944">
    <property type="component" value="Unassembled WGS sequence"/>
</dbReference>
<dbReference type="SUPFAM" id="SSF54862">
    <property type="entry name" value="4Fe-4S ferredoxins"/>
    <property type="match status" value="1"/>
</dbReference>
<accession>A0ABT1XZH1</accession>
<evidence type="ECO:0000256" key="1">
    <source>
        <dbReference type="SAM" id="MobiDB-lite"/>
    </source>
</evidence>
<keyword evidence="4" id="KW-1185">Reference proteome</keyword>